<keyword evidence="3" id="KW-1185">Reference proteome</keyword>
<dbReference type="GO" id="GO:0008168">
    <property type="term" value="F:methyltransferase activity"/>
    <property type="evidence" value="ECO:0007669"/>
    <property type="project" value="UniProtKB-KW"/>
</dbReference>
<keyword evidence="2" id="KW-0489">Methyltransferase</keyword>
<dbReference type="NCBIfam" id="TIGR01444">
    <property type="entry name" value="fkbM_fam"/>
    <property type="match status" value="1"/>
</dbReference>
<dbReference type="Gene3D" id="3.40.50.150">
    <property type="entry name" value="Vaccinia Virus protein VP39"/>
    <property type="match status" value="1"/>
</dbReference>
<gene>
    <name evidence="2" type="ORF">CFX1CAM_0150</name>
</gene>
<dbReference type="InterPro" id="IPR029063">
    <property type="entry name" value="SAM-dependent_MTases_sf"/>
</dbReference>
<dbReference type="GO" id="GO:0032259">
    <property type="term" value="P:methylation"/>
    <property type="evidence" value="ECO:0007669"/>
    <property type="project" value="UniProtKB-KW"/>
</dbReference>
<organism evidence="2 3">
    <name type="scientific">Candidatus Brevifilum fermentans</name>
    <dbReference type="NCBI Taxonomy" id="1986204"/>
    <lineage>
        <taxon>Bacteria</taxon>
        <taxon>Bacillati</taxon>
        <taxon>Chloroflexota</taxon>
        <taxon>Anaerolineae</taxon>
        <taxon>Anaerolineales</taxon>
        <taxon>Anaerolineaceae</taxon>
        <taxon>Candidatus Brevifilum</taxon>
    </lineage>
</organism>
<dbReference type="RefSeq" id="WP_087861168.1">
    <property type="nucleotide sequence ID" value="NZ_LT859958.1"/>
</dbReference>
<dbReference type="InterPro" id="IPR052514">
    <property type="entry name" value="SAM-dependent_MTase"/>
</dbReference>
<evidence type="ECO:0000259" key="1">
    <source>
        <dbReference type="Pfam" id="PF05050"/>
    </source>
</evidence>
<dbReference type="EMBL" id="LT859958">
    <property type="protein sequence ID" value="SMX53216.1"/>
    <property type="molecule type" value="Genomic_DNA"/>
</dbReference>
<dbReference type="AlphaFoldDB" id="A0A1Y6K0X2"/>
<evidence type="ECO:0000313" key="3">
    <source>
        <dbReference type="Proteomes" id="UP000195514"/>
    </source>
</evidence>
<feature type="domain" description="Methyltransferase FkbM" evidence="1">
    <location>
        <begin position="75"/>
        <end position="227"/>
    </location>
</feature>
<reference evidence="3" key="1">
    <citation type="submission" date="2017-05" db="EMBL/GenBank/DDBJ databases">
        <authorList>
            <person name="Kirkegaard R."/>
            <person name="Mcilroy J S."/>
        </authorList>
    </citation>
    <scope>NUCLEOTIDE SEQUENCE [LARGE SCALE GENOMIC DNA]</scope>
</reference>
<dbReference type="Pfam" id="PF05050">
    <property type="entry name" value="Methyltransf_21"/>
    <property type="match status" value="1"/>
</dbReference>
<accession>A0A1Y6K0X2</accession>
<sequence>MDFSKLSYRSFVGKLARLPLRLIPKKAVLPILQGQLRGKKWVVGAGNHSYWLGSYEMHKRQAFEREVKPGMVVFDVGANVGFYSLLAAYLAGEGGKVYAFEPSERNVKFIRQHAALNKIETIVVIEAAVAEQNGEALFDPGTSIATGHLSATGTVRVKQVSLDKLFAAGEIQPPDAMKVDVEGAEYAVLKGAKRIIQDFRPLIFLDTHGRDAHESALEFLTGYGYQFEILDGKPLPQAKELIARPPAG</sequence>
<dbReference type="PANTHER" id="PTHR34203">
    <property type="entry name" value="METHYLTRANSFERASE, FKBM FAMILY PROTEIN"/>
    <property type="match status" value="1"/>
</dbReference>
<dbReference type="KEGG" id="abat:CFX1CAM_0150"/>
<dbReference type="Proteomes" id="UP000195514">
    <property type="component" value="Chromosome I"/>
</dbReference>
<protein>
    <submittedName>
        <fullName evidence="2">Methyltransferase, FkbM family</fullName>
    </submittedName>
</protein>
<keyword evidence="2" id="KW-0808">Transferase</keyword>
<dbReference type="OrthoDB" id="166647at2"/>
<dbReference type="SUPFAM" id="SSF53335">
    <property type="entry name" value="S-adenosyl-L-methionine-dependent methyltransferases"/>
    <property type="match status" value="1"/>
</dbReference>
<proteinExistence type="predicted"/>
<dbReference type="PANTHER" id="PTHR34203:SF15">
    <property type="entry name" value="SLL1173 PROTEIN"/>
    <property type="match status" value="1"/>
</dbReference>
<name>A0A1Y6K0X2_9CHLR</name>
<dbReference type="InterPro" id="IPR006342">
    <property type="entry name" value="FkbM_mtfrase"/>
</dbReference>
<evidence type="ECO:0000313" key="2">
    <source>
        <dbReference type="EMBL" id="SMX53216.1"/>
    </source>
</evidence>